<protein>
    <recommendedName>
        <fullName evidence="6">S-adenosyl-L-methionine-dependent methyltransferase</fullName>
        <ecNumber evidence="6">2.1.1.-</ecNumber>
    </recommendedName>
</protein>
<feature type="compositionally biased region" description="Polar residues" evidence="7">
    <location>
        <begin position="268"/>
        <end position="284"/>
    </location>
</feature>
<evidence type="ECO:0000256" key="4">
    <source>
        <dbReference type="ARBA" id="ARBA00022679"/>
    </source>
</evidence>
<keyword evidence="3 6" id="KW-0489">Methyltransferase</keyword>
<dbReference type="PANTHER" id="PTHR43619">
    <property type="entry name" value="S-ADENOSYL-L-METHIONINE-DEPENDENT METHYLTRANSFERASE YKTD-RELATED"/>
    <property type="match status" value="1"/>
</dbReference>
<gene>
    <name evidence="8" type="ORF">Pflav_022720</name>
</gene>
<comment type="similarity">
    <text evidence="2 6">Belongs to the UPF0677 family.</text>
</comment>
<dbReference type="Proteomes" id="UP000502508">
    <property type="component" value="Chromosome"/>
</dbReference>
<dbReference type="GO" id="GO:0032259">
    <property type="term" value="P:methylation"/>
    <property type="evidence" value="ECO:0007669"/>
    <property type="project" value="UniProtKB-KW"/>
</dbReference>
<feature type="region of interest" description="Disordered" evidence="7">
    <location>
        <begin position="268"/>
        <end position="298"/>
    </location>
</feature>
<keyword evidence="9" id="KW-1185">Reference proteome</keyword>
<reference evidence="8 9" key="1">
    <citation type="submission" date="2020-03" db="EMBL/GenBank/DDBJ databases">
        <title>Whole genome shotgun sequence of Phytohabitans flavus NBRC 107702.</title>
        <authorList>
            <person name="Komaki H."/>
            <person name="Tamura T."/>
        </authorList>
    </citation>
    <scope>NUCLEOTIDE SEQUENCE [LARGE SCALE GENOMIC DNA]</scope>
    <source>
        <strain evidence="8 9">NBRC 107702</strain>
    </source>
</reference>
<dbReference type="PANTHER" id="PTHR43619:SF2">
    <property type="entry name" value="S-ADENOSYL-L-METHIONINE-DEPENDENT METHYLTRANSFERASES SUPERFAMILY PROTEIN"/>
    <property type="match status" value="1"/>
</dbReference>
<dbReference type="GO" id="GO:0008168">
    <property type="term" value="F:methyltransferase activity"/>
    <property type="evidence" value="ECO:0007669"/>
    <property type="project" value="UniProtKB-UniRule"/>
</dbReference>
<keyword evidence="4" id="KW-0808">Transferase</keyword>
<dbReference type="InterPro" id="IPR029063">
    <property type="entry name" value="SAM-dependent_MTases_sf"/>
</dbReference>
<proteinExistence type="inferred from homology"/>
<dbReference type="EMBL" id="AP022870">
    <property type="protein sequence ID" value="BCB75862.1"/>
    <property type="molecule type" value="Genomic_DNA"/>
</dbReference>
<dbReference type="SUPFAM" id="SSF53335">
    <property type="entry name" value="S-adenosyl-L-methionine-dependent methyltransferases"/>
    <property type="match status" value="1"/>
</dbReference>
<organism evidence="8 9">
    <name type="scientific">Phytohabitans flavus</name>
    <dbReference type="NCBI Taxonomy" id="1076124"/>
    <lineage>
        <taxon>Bacteria</taxon>
        <taxon>Bacillati</taxon>
        <taxon>Actinomycetota</taxon>
        <taxon>Actinomycetes</taxon>
        <taxon>Micromonosporales</taxon>
        <taxon>Micromonosporaceae</taxon>
    </lineage>
</organism>
<evidence type="ECO:0000313" key="9">
    <source>
        <dbReference type="Proteomes" id="UP000502508"/>
    </source>
</evidence>
<dbReference type="InterPro" id="IPR007213">
    <property type="entry name" value="Ppm1/Ppm2/Tcmp"/>
</dbReference>
<evidence type="ECO:0000313" key="8">
    <source>
        <dbReference type="EMBL" id="BCB75862.1"/>
    </source>
</evidence>
<dbReference type="EC" id="2.1.1.-" evidence="6"/>
<dbReference type="InterPro" id="IPR011610">
    <property type="entry name" value="SAM_mthyl_Trfase_ML2640-like"/>
</dbReference>
<evidence type="ECO:0000256" key="7">
    <source>
        <dbReference type="SAM" id="MobiDB-lite"/>
    </source>
</evidence>
<evidence type="ECO:0000256" key="3">
    <source>
        <dbReference type="ARBA" id="ARBA00022603"/>
    </source>
</evidence>
<reference evidence="8 9" key="2">
    <citation type="submission" date="2020-03" db="EMBL/GenBank/DDBJ databases">
        <authorList>
            <person name="Ichikawa N."/>
            <person name="Kimura A."/>
            <person name="Kitahashi Y."/>
            <person name="Uohara A."/>
        </authorList>
    </citation>
    <scope>NUCLEOTIDE SEQUENCE [LARGE SCALE GENOMIC DNA]</scope>
    <source>
        <strain evidence="8 9">NBRC 107702</strain>
    </source>
</reference>
<evidence type="ECO:0000256" key="1">
    <source>
        <dbReference type="ARBA" id="ARBA00003907"/>
    </source>
</evidence>
<dbReference type="Gene3D" id="3.40.50.150">
    <property type="entry name" value="Vaccinia Virus protein VP39"/>
    <property type="match status" value="1"/>
</dbReference>
<comment type="function">
    <text evidence="1 6">Exhibits S-adenosyl-L-methionine-dependent methyltransferase activity.</text>
</comment>
<dbReference type="KEGG" id="pfla:Pflav_022720"/>
<evidence type="ECO:0000256" key="2">
    <source>
        <dbReference type="ARBA" id="ARBA00008138"/>
    </source>
</evidence>
<dbReference type="AlphaFoldDB" id="A0A6F8XPV1"/>
<evidence type="ECO:0000256" key="5">
    <source>
        <dbReference type="ARBA" id="ARBA00022691"/>
    </source>
</evidence>
<sequence length="298" mass="31953">MAEPAGASRTAVLVCQGRAVAHGRIAPGRFADPVAMSLLRGDERAAVERARTGTPPPGVSARIEYESLTAVAETMVPRTVAIDDAVRARPNPQLVILGAGLDGRAWRMAELSDVDVYEVDHPASQADKRDRAADLEPVAGALRWVPVDLARDPLGSALGAAGHDEAAATTWIWEGVVPYLSRPEVAATVRAVAECSAPGSRLVVNYQSPSLKATLGLGVARVMATLSRRPDPMAREPRRSAWTPQRLRDLLAAEGWQVTSDDDLLTLAQQRPSPARHPTSTRNGRVTVADRGAWRRRP</sequence>
<dbReference type="RefSeq" id="WP_173035871.1">
    <property type="nucleotide sequence ID" value="NZ_AP022870.1"/>
</dbReference>
<name>A0A6F8XPV1_9ACTN</name>
<evidence type="ECO:0000256" key="6">
    <source>
        <dbReference type="RuleBase" id="RU362030"/>
    </source>
</evidence>
<accession>A0A6F8XPV1</accession>
<dbReference type="NCBIfam" id="TIGR00027">
    <property type="entry name" value="mthyl_TIGR00027"/>
    <property type="match status" value="1"/>
</dbReference>
<keyword evidence="5 6" id="KW-0949">S-adenosyl-L-methionine</keyword>
<dbReference type="Pfam" id="PF04072">
    <property type="entry name" value="LCM"/>
    <property type="match status" value="1"/>
</dbReference>